<evidence type="ECO:0000256" key="5">
    <source>
        <dbReference type="ARBA" id="ARBA00022679"/>
    </source>
</evidence>
<keyword evidence="8 9" id="KW-0289">Folate biosynthesis</keyword>
<name>A0A8J3DFA5_9HYPH</name>
<reference evidence="11" key="2">
    <citation type="submission" date="2020-09" db="EMBL/GenBank/DDBJ databases">
        <authorList>
            <person name="Sun Q."/>
            <person name="Kim S."/>
        </authorList>
    </citation>
    <scope>NUCLEOTIDE SEQUENCE</scope>
    <source>
        <strain evidence="11">KCTC 42097</strain>
    </source>
</reference>
<dbReference type="PROSITE" id="PS00792">
    <property type="entry name" value="DHPS_1"/>
    <property type="match status" value="1"/>
</dbReference>
<evidence type="ECO:0000256" key="1">
    <source>
        <dbReference type="ARBA" id="ARBA00000012"/>
    </source>
</evidence>
<keyword evidence="7 9" id="KW-0460">Magnesium</keyword>
<dbReference type="RefSeq" id="WP_189486674.1">
    <property type="nucleotide sequence ID" value="NZ_BMZO01000001.1"/>
</dbReference>
<dbReference type="CDD" id="cd00739">
    <property type="entry name" value="DHPS"/>
    <property type="match status" value="1"/>
</dbReference>
<evidence type="ECO:0000313" key="12">
    <source>
        <dbReference type="Proteomes" id="UP000641137"/>
    </source>
</evidence>
<evidence type="ECO:0000256" key="9">
    <source>
        <dbReference type="RuleBase" id="RU361205"/>
    </source>
</evidence>
<keyword evidence="6 9" id="KW-0479">Metal-binding</keyword>
<dbReference type="InterPro" id="IPR006390">
    <property type="entry name" value="DHP_synth_dom"/>
</dbReference>
<sequence>MNNDAIWSLAHGRSLDLSGRAAICGIVNVTPDSFSDGGQFDDPDRALEQALALQLDGATIIDIGGESTRPGAAQVSAEDEQQRVLPVVKALLSRSDILISVDSYRTETLNKALEEGAHIINDIKGLQGDSDVANLAARTGAGLVIMHNGRDREKHADVIRDQLVFFERSLELAAKAGVKDSQIVLDPGFGFAKDEHENLELMHRLDELHVLGRPLYVGTSRKRFLGFATNGLPANERDIATAATSVMLRERGAAIFRVHNVTATRDALAVVDAMRDTLEFDDLTSIASRKAKRKS</sequence>
<dbReference type="InterPro" id="IPR000489">
    <property type="entry name" value="Pterin-binding_dom"/>
</dbReference>
<dbReference type="PANTHER" id="PTHR20941:SF1">
    <property type="entry name" value="FOLIC ACID SYNTHESIS PROTEIN FOL1"/>
    <property type="match status" value="1"/>
</dbReference>
<organism evidence="11 12">
    <name type="scientific">Limoniibacter endophyticus</name>
    <dbReference type="NCBI Taxonomy" id="1565040"/>
    <lineage>
        <taxon>Bacteria</taxon>
        <taxon>Pseudomonadati</taxon>
        <taxon>Pseudomonadota</taxon>
        <taxon>Alphaproteobacteria</taxon>
        <taxon>Hyphomicrobiales</taxon>
        <taxon>Bartonellaceae</taxon>
        <taxon>Limoniibacter</taxon>
    </lineage>
</organism>
<evidence type="ECO:0000256" key="6">
    <source>
        <dbReference type="ARBA" id="ARBA00022723"/>
    </source>
</evidence>
<dbReference type="GO" id="GO:0004156">
    <property type="term" value="F:dihydropteroate synthase activity"/>
    <property type="evidence" value="ECO:0007669"/>
    <property type="project" value="UniProtKB-EC"/>
</dbReference>
<comment type="cofactor">
    <cofactor evidence="2 9">
        <name>Mg(2+)</name>
        <dbReference type="ChEBI" id="CHEBI:18420"/>
    </cofactor>
</comment>
<dbReference type="GO" id="GO:0046654">
    <property type="term" value="P:tetrahydrofolate biosynthetic process"/>
    <property type="evidence" value="ECO:0007669"/>
    <property type="project" value="UniProtKB-UniPathway"/>
</dbReference>
<dbReference type="Proteomes" id="UP000641137">
    <property type="component" value="Unassembled WGS sequence"/>
</dbReference>
<dbReference type="GO" id="GO:0046656">
    <property type="term" value="P:folic acid biosynthetic process"/>
    <property type="evidence" value="ECO:0007669"/>
    <property type="project" value="UniProtKB-KW"/>
</dbReference>
<comment type="caution">
    <text evidence="11">The sequence shown here is derived from an EMBL/GenBank/DDBJ whole genome shotgun (WGS) entry which is preliminary data.</text>
</comment>
<dbReference type="GO" id="GO:0046872">
    <property type="term" value="F:metal ion binding"/>
    <property type="evidence" value="ECO:0007669"/>
    <property type="project" value="UniProtKB-KW"/>
</dbReference>
<dbReference type="PROSITE" id="PS00793">
    <property type="entry name" value="DHPS_2"/>
    <property type="match status" value="1"/>
</dbReference>
<dbReference type="PANTHER" id="PTHR20941">
    <property type="entry name" value="FOLATE SYNTHESIS PROTEINS"/>
    <property type="match status" value="1"/>
</dbReference>
<comment type="pathway">
    <text evidence="3 9">Cofactor biosynthesis; tetrahydrofolate biosynthesis; 7,8-dihydrofolate from 2-amino-4-hydroxy-6-hydroxymethyl-7,8-dihydropteridine diphosphate and 4-aminobenzoate: step 1/2.</text>
</comment>
<dbReference type="GO" id="GO:0005829">
    <property type="term" value="C:cytosol"/>
    <property type="evidence" value="ECO:0007669"/>
    <property type="project" value="TreeGrafter"/>
</dbReference>
<evidence type="ECO:0000256" key="7">
    <source>
        <dbReference type="ARBA" id="ARBA00022842"/>
    </source>
</evidence>
<dbReference type="EMBL" id="BMZO01000001">
    <property type="protein sequence ID" value="GHC60485.1"/>
    <property type="molecule type" value="Genomic_DNA"/>
</dbReference>
<dbReference type="InterPro" id="IPR011005">
    <property type="entry name" value="Dihydropteroate_synth-like_sf"/>
</dbReference>
<evidence type="ECO:0000256" key="4">
    <source>
        <dbReference type="ARBA" id="ARBA00012458"/>
    </source>
</evidence>
<evidence type="ECO:0000313" key="11">
    <source>
        <dbReference type="EMBL" id="GHC60485.1"/>
    </source>
</evidence>
<feature type="domain" description="Pterin-binding" evidence="10">
    <location>
        <begin position="21"/>
        <end position="269"/>
    </location>
</feature>
<evidence type="ECO:0000256" key="2">
    <source>
        <dbReference type="ARBA" id="ARBA00001946"/>
    </source>
</evidence>
<dbReference type="EC" id="2.5.1.15" evidence="4 9"/>
<dbReference type="NCBIfam" id="TIGR01496">
    <property type="entry name" value="DHPS"/>
    <property type="match status" value="1"/>
</dbReference>
<dbReference type="UniPathway" id="UPA00077">
    <property type="reaction ID" value="UER00156"/>
</dbReference>
<keyword evidence="12" id="KW-1185">Reference proteome</keyword>
<reference evidence="11" key="1">
    <citation type="journal article" date="2014" name="Int. J. Syst. Evol. Microbiol.">
        <title>Complete genome sequence of Corynebacterium casei LMG S-19264T (=DSM 44701T), isolated from a smear-ripened cheese.</title>
        <authorList>
            <consortium name="US DOE Joint Genome Institute (JGI-PGF)"/>
            <person name="Walter F."/>
            <person name="Albersmeier A."/>
            <person name="Kalinowski J."/>
            <person name="Ruckert C."/>
        </authorList>
    </citation>
    <scope>NUCLEOTIDE SEQUENCE</scope>
    <source>
        <strain evidence="11">KCTC 42097</strain>
    </source>
</reference>
<comment type="catalytic activity">
    <reaction evidence="1">
        <text>(7,8-dihydropterin-6-yl)methyl diphosphate + 4-aminobenzoate = 7,8-dihydropteroate + diphosphate</text>
        <dbReference type="Rhea" id="RHEA:19949"/>
        <dbReference type="ChEBI" id="CHEBI:17836"/>
        <dbReference type="ChEBI" id="CHEBI:17839"/>
        <dbReference type="ChEBI" id="CHEBI:33019"/>
        <dbReference type="ChEBI" id="CHEBI:72950"/>
        <dbReference type="EC" id="2.5.1.15"/>
    </reaction>
</comment>
<comment type="function">
    <text evidence="9">Catalyzes the condensation of para-aminobenzoate (pABA) with 6-hydroxymethyl-7,8-dihydropterin diphosphate (DHPt-PP) to form 7,8-dihydropteroate (H2Pte), the immediate precursor of folate derivatives.</text>
</comment>
<dbReference type="AlphaFoldDB" id="A0A8J3DFA5"/>
<dbReference type="Gene3D" id="3.20.20.20">
    <property type="entry name" value="Dihydropteroate synthase-like"/>
    <property type="match status" value="1"/>
</dbReference>
<gene>
    <name evidence="11" type="ORF">GCM10010136_00540</name>
</gene>
<evidence type="ECO:0000256" key="3">
    <source>
        <dbReference type="ARBA" id="ARBA00004763"/>
    </source>
</evidence>
<dbReference type="PROSITE" id="PS50972">
    <property type="entry name" value="PTERIN_BINDING"/>
    <property type="match status" value="1"/>
</dbReference>
<protein>
    <recommendedName>
        <fullName evidence="4 9">Dihydropteroate synthase</fullName>
        <shortName evidence="9">DHPS</shortName>
        <ecNumber evidence="4 9">2.5.1.15</ecNumber>
    </recommendedName>
    <alternativeName>
        <fullName evidence="9">Dihydropteroate pyrophosphorylase</fullName>
    </alternativeName>
</protein>
<comment type="similarity">
    <text evidence="9">Belongs to the DHPS family.</text>
</comment>
<evidence type="ECO:0000256" key="8">
    <source>
        <dbReference type="ARBA" id="ARBA00022909"/>
    </source>
</evidence>
<proteinExistence type="inferred from homology"/>
<evidence type="ECO:0000259" key="10">
    <source>
        <dbReference type="PROSITE" id="PS50972"/>
    </source>
</evidence>
<dbReference type="SUPFAM" id="SSF51717">
    <property type="entry name" value="Dihydropteroate synthetase-like"/>
    <property type="match status" value="1"/>
</dbReference>
<dbReference type="Pfam" id="PF00809">
    <property type="entry name" value="Pterin_bind"/>
    <property type="match status" value="1"/>
</dbReference>
<keyword evidence="5 9" id="KW-0808">Transferase</keyword>
<accession>A0A8J3DFA5</accession>
<dbReference type="InterPro" id="IPR045031">
    <property type="entry name" value="DHP_synth-like"/>
</dbReference>